<sequence length="105" mass="9676">MAGVATAIGVLAVTATVAAGCALAGVAGIQSARVSAVADTAALAAADAALGFVGGVPCERAGQVVARSGLALTACEVDGVVATVAVASSGGVFAVQARARAGPPE</sequence>
<name>A0ABV5EUN5_9MICO</name>
<comment type="caution">
    <text evidence="1">The sequence shown here is derived from an EMBL/GenBank/DDBJ whole genome shotgun (WGS) entry which is preliminary data.</text>
</comment>
<gene>
    <name evidence="1" type="ORF">AB7P39_12605</name>
</gene>
<reference evidence="1 2" key="1">
    <citation type="submission" date="2024-08" db="EMBL/GenBank/DDBJ databases">
        <title>Heavy metals resistant antinobacteria isolated from wastewater.</title>
        <authorList>
            <person name="Roman Ponce B."/>
            <person name="Blanco Mercado M.A."/>
            <person name="Avila Aldana I.N."/>
            <person name="Morales Arrieta S."/>
        </authorList>
    </citation>
    <scope>NUCLEOTIDE SEQUENCE [LARGE SCALE GENOMIC DNA]</scope>
    <source>
        <strain evidence="2">sma-1</strain>
    </source>
</reference>
<keyword evidence="1" id="KW-0547">Nucleotide-binding</keyword>
<dbReference type="RefSeq" id="WP_112617195.1">
    <property type="nucleotide sequence ID" value="NZ_JBHLHV010000002.1"/>
</dbReference>
<evidence type="ECO:0000313" key="2">
    <source>
        <dbReference type="Proteomes" id="UP001589643"/>
    </source>
</evidence>
<dbReference type="GO" id="GO:0004386">
    <property type="term" value="F:helicase activity"/>
    <property type="evidence" value="ECO:0007669"/>
    <property type="project" value="UniProtKB-KW"/>
</dbReference>
<keyword evidence="2" id="KW-1185">Reference proteome</keyword>
<protein>
    <submittedName>
        <fullName evidence="1">Helicase</fullName>
    </submittedName>
</protein>
<accession>A0ABV5EUN5</accession>
<dbReference type="Proteomes" id="UP001589643">
    <property type="component" value="Unassembled WGS sequence"/>
</dbReference>
<proteinExistence type="predicted"/>
<organism evidence="1 2">
    <name type="scientific">Microbacterium plantarum</name>
    <dbReference type="NCBI Taxonomy" id="1816425"/>
    <lineage>
        <taxon>Bacteria</taxon>
        <taxon>Bacillati</taxon>
        <taxon>Actinomycetota</taxon>
        <taxon>Actinomycetes</taxon>
        <taxon>Micrococcales</taxon>
        <taxon>Microbacteriaceae</taxon>
        <taxon>Microbacterium</taxon>
    </lineage>
</organism>
<dbReference type="EMBL" id="JBHLHV010000002">
    <property type="protein sequence ID" value="MFB8893681.1"/>
    <property type="molecule type" value="Genomic_DNA"/>
</dbReference>
<evidence type="ECO:0000313" key="1">
    <source>
        <dbReference type="EMBL" id="MFB8893681.1"/>
    </source>
</evidence>
<keyword evidence="1" id="KW-0347">Helicase</keyword>
<keyword evidence="1" id="KW-0067">ATP-binding</keyword>
<keyword evidence="1" id="KW-0378">Hydrolase</keyword>